<dbReference type="Proteomes" id="UP000678237">
    <property type="component" value="Unassembled WGS sequence"/>
</dbReference>
<organism evidence="1 2">
    <name type="scientific">Candidatus Iainarchaeum sp</name>
    <dbReference type="NCBI Taxonomy" id="3101447"/>
    <lineage>
        <taxon>Archaea</taxon>
        <taxon>Candidatus Iainarchaeota</taxon>
        <taxon>Candidatus Iainarchaeia</taxon>
        <taxon>Candidatus Iainarchaeales</taxon>
        <taxon>Candidatus Iainarchaeaceae</taxon>
        <taxon>Candidatus Iainarchaeum</taxon>
    </lineage>
</organism>
<sequence length="515" mass="56318">MQLFQLRDGPWERLFNGSLQGHEIEVYSNPQSVLLVLVYEKQGERVVGAVADLYQAFHADGDTEDFLYKLPLEALVVARHDRGQAGSQGQTLKFLLLASQPVYVPWKEEEFVRDLDEALQGLAAAAQTVKDVAKGYDLKLVELHQAEAGVQRVFFSQPLMVPLLASNSAPGREESVAVQGKAEARLGRTMNGLPVTEPLEFFARTLVVGGKPGERRHVLHLLLESALLSNLPAVVFAEGQEFDGLAEPAKDAGAMGASAMASAGKTDSGEAEPMGFPIRHFKPLENLFVDLNLLDSNHLLDSFGVVEQEVKDLVKLAAAGAKLKNLDDLILRVKTFAASDKLSEAKINHAVRVLAVIDSRYKGLFVGSNDFEEIAKNWLKAVGRTSLIHLQGLDDRARAWVVHNVLKGLMEAYRARGESAGLRAWVALPEAREFLERGNADPLAGEITQLLLKLPDYGVGVAVSADKEMDLKPGYAQYVEARAEIVAGDDCGLNLRGRKNYRVLLRPGLSRCGER</sequence>
<accession>A0A8T4LFC1</accession>
<evidence type="ECO:0000313" key="1">
    <source>
        <dbReference type="EMBL" id="MBS3063280.1"/>
    </source>
</evidence>
<dbReference type="AlphaFoldDB" id="A0A8T4LFC1"/>
<proteinExistence type="predicted"/>
<name>A0A8T4LFC1_9ARCH</name>
<dbReference type="EMBL" id="JAGVWE010000004">
    <property type="protein sequence ID" value="MBS3063280.1"/>
    <property type="molecule type" value="Genomic_DNA"/>
</dbReference>
<reference evidence="1" key="1">
    <citation type="submission" date="2021-03" db="EMBL/GenBank/DDBJ databases">
        <authorList>
            <person name="Jaffe A."/>
        </authorList>
    </citation>
    <scope>NUCLEOTIDE SEQUENCE</scope>
    <source>
        <strain evidence="1">RIFCSPLOWO2_01_FULL_58_19</strain>
    </source>
</reference>
<evidence type="ECO:0000313" key="2">
    <source>
        <dbReference type="Proteomes" id="UP000678237"/>
    </source>
</evidence>
<gene>
    <name evidence="1" type="ORF">J4203_05410</name>
</gene>
<protein>
    <submittedName>
        <fullName evidence="1">Uncharacterized protein</fullName>
    </submittedName>
</protein>
<reference evidence="1" key="2">
    <citation type="submission" date="2021-05" db="EMBL/GenBank/DDBJ databases">
        <title>Protein family content uncovers lineage relationships and bacterial pathway maintenance mechanisms in DPANN archaea.</title>
        <authorList>
            <person name="Castelle C.J."/>
            <person name="Meheust R."/>
            <person name="Jaffe A.L."/>
            <person name="Seitz K."/>
            <person name="Gong X."/>
            <person name="Baker B.J."/>
            <person name="Banfield J.F."/>
        </authorList>
    </citation>
    <scope>NUCLEOTIDE SEQUENCE</scope>
    <source>
        <strain evidence="1">RIFCSPLOWO2_01_FULL_58_19</strain>
    </source>
</reference>
<comment type="caution">
    <text evidence="1">The sequence shown here is derived from an EMBL/GenBank/DDBJ whole genome shotgun (WGS) entry which is preliminary data.</text>
</comment>